<feature type="compositionally biased region" description="Polar residues" evidence="1">
    <location>
        <begin position="548"/>
        <end position="572"/>
    </location>
</feature>
<comment type="caution">
    <text evidence="3">The sequence shown here is derived from an EMBL/GenBank/DDBJ whole genome shotgun (WGS) entry which is preliminary data.</text>
</comment>
<feature type="region of interest" description="Disordered" evidence="1">
    <location>
        <begin position="799"/>
        <end position="831"/>
    </location>
</feature>
<keyword evidence="2" id="KW-0812">Transmembrane</keyword>
<feature type="compositionally biased region" description="Polar residues" evidence="1">
    <location>
        <begin position="351"/>
        <end position="384"/>
    </location>
</feature>
<feature type="compositionally biased region" description="Low complexity" evidence="1">
    <location>
        <begin position="124"/>
        <end position="161"/>
    </location>
</feature>
<feature type="region of interest" description="Disordered" evidence="1">
    <location>
        <begin position="117"/>
        <end position="220"/>
    </location>
</feature>
<protein>
    <submittedName>
        <fullName evidence="3">Uncharacterized protein</fullName>
    </submittedName>
</protein>
<sequence length="831" mass="87847">MLALQTRTLFNFLFRRQYAGIPRDIDTKNLNSLNERAPVVITQTKMDTHYVVIPDPTTVVVTYHVPAVATQGTDPANLPPASKAPDADTTPVPGPDPVADDSPAFASLIVPTSQEVNPVPTAIPAGEAAPGGEVVPGGAATPGGEVVPGGEVMPGGAATPLPGGGNLNETAAPVEPIAQPTSQEPPQEIVPPVVPTAQPADQQPPRETPENARLIDGSGLLTPTAQPAVLLPTTQPVIAQPTSQEAPKETPENARLVGVPDDVATSAKPTTQQAPEETLDNATTSAQQTTQQPPKETPENARLVDIPDSVTTNAQPTSQDVPKETPENARLIETESESPSSTSEMLVFDTASFTYTGPPSRSTTLQTRPGTKTFTSAIETTEVSDSFVFDDGETGSDGSGPSLTTATLPDGALTTIDLDATAASDRSSETESPEAIAKQESDNAPSTPVVVGSVVGSILGLSFLALVIFWLIKRRAMQRRRSTLLTPLDFPPSAPGSARGSAPAGALGGQEKYEIDNNSLGPTPRSTKVAAAMSANAKKISRRFRQSMAESSYTDASRANSHFGAESQNMPTTRAPGRANSGHGQQQGWWSRLIEESSVVDLTEAPPMPASGNDGRQTPPSPNPFSDFHSTASPARNISYGYNNHMSLHGSLVPQPLDPVRSPPTDNPFADGNSALYPGPTQSTPMAYRESVQHRRSPSVARNLTPQSTGDNPNLAPQDHWRGNVHSNPFDLELHGPHLPGAGNVQQKPRYTAVSSFYSTNRQTVRHSRAESYTSKYTSGVSSVSEWPPVPAHPPVPSIYGRYDDNDFLGQQRHSRSESDSGLRRQGGHAM</sequence>
<keyword evidence="2" id="KW-1133">Transmembrane helix</keyword>
<feature type="compositionally biased region" description="Basic and acidic residues" evidence="1">
    <location>
        <begin position="321"/>
        <end position="333"/>
    </location>
</feature>
<evidence type="ECO:0000313" key="4">
    <source>
        <dbReference type="Proteomes" id="UP000782241"/>
    </source>
</evidence>
<feature type="region of interest" description="Disordered" evidence="1">
    <location>
        <begin position="421"/>
        <end position="447"/>
    </location>
</feature>
<feature type="region of interest" description="Disordered" evidence="1">
    <location>
        <begin position="488"/>
        <end position="534"/>
    </location>
</feature>
<organism evidence="3 4">
    <name type="scientific">Fusarium avenaceum</name>
    <dbReference type="NCBI Taxonomy" id="40199"/>
    <lineage>
        <taxon>Eukaryota</taxon>
        <taxon>Fungi</taxon>
        <taxon>Dikarya</taxon>
        <taxon>Ascomycota</taxon>
        <taxon>Pezizomycotina</taxon>
        <taxon>Sordariomycetes</taxon>
        <taxon>Hypocreomycetidae</taxon>
        <taxon>Hypocreales</taxon>
        <taxon>Nectriaceae</taxon>
        <taxon>Fusarium</taxon>
        <taxon>Fusarium tricinctum species complex</taxon>
    </lineage>
</organism>
<evidence type="ECO:0000256" key="1">
    <source>
        <dbReference type="SAM" id="MobiDB-lite"/>
    </source>
</evidence>
<accession>A0A9P7H052</accession>
<feature type="region of interest" description="Disordered" evidence="1">
    <location>
        <begin position="603"/>
        <end position="632"/>
    </location>
</feature>
<feature type="region of interest" description="Disordered" evidence="1">
    <location>
        <begin position="546"/>
        <end position="588"/>
    </location>
</feature>
<feature type="compositionally biased region" description="Polar residues" evidence="1">
    <location>
        <begin position="516"/>
        <end position="526"/>
    </location>
</feature>
<dbReference type="AlphaFoldDB" id="A0A9P7H052"/>
<dbReference type="Proteomes" id="UP000782241">
    <property type="component" value="Unassembled WGS sequence"/>
</dbReference>
<gene>
    <name evidence="3" type="ORF">KAF25_009013</name>
</gene>
<reference evidence="3" key="1">
    <citation type="submission" date="2021-04" db="EMBL/GenBank/DDBJ databases">
        <title>Draft genome of Fusarium avenaceum strain F156N33, isolated from an atmospheric sample in Virginia.</title>
        <authorList>
            <person name="Yang S."/>
            <person name="Vinatzer B.A."/>
            <person name="Coleman J."/>
        </authorList>
    </citation>
    <scope>NUCLEOTIDE SEQUENCE</scope>
    <source>
        <strain evidence="3">F156N33</strain>
    </source>
</reference>
<feature type="region of interest" description="Disordered" evidence="1">
    <location>
        <begin position="239"/>
        <end position="406"/>
    </location>
</feature>
<feature type="region of interest" description="Disordered" evidence="1">
    <location>
        <begin position="70"/>
        <end position="103"/>
    </location>
</feature>
<dbReference type="EMBL" id="JAGPUO010000023">
    <property type="protein sequence ID" value="KAG5656137.1"/>
    <property type="molecule type" value="Genomic_DNA"/>
</dbReference>
<keyword evidence="4" id="KW-1185">Reference proteome</keyword>
<evidence type="ECO:0000313" key="3">
    <source>
        <dbReference type="EMBL" id="KAG5656137.1"/>
    </source>
</evidence>
<evidence type="ECO:0000256" key="2">
    <source>
        <dbReference type="SAM" id="Phobius"/>
    </source>
</evidence>
<feature type="compositionally biased region" description="Low complexity" evidence="1">
    <location>
        <begin position="282"/>
        <end position="294"/>
    </location>
</feature>
<name>A0A9P7H052_9HYPO</name>
<feature type="compositionally biased region" description="Polar residues" evidence="1">
    <location>
        <begin position="700"/>
        <end position="712"/>
    </location>
</feature>
<feature type="region of interest" description="Disordered" evidence="1">
    <location>
        <begin position="653"/>
        <end position="746"/>
    </location>
</feature>
<keyword evidence="2" id="KW-0472">Membrane</keyword>
<feature type="transmembrane region" description="Helical" evidence="2">
    <location>
        <begin position="449"/>
        <end position="472"/>
    </location>
</feature>
<proteinExistence type="predicted"/>
<feature type="compositionally biased region" description="Low complexity" evidence="1">
    <location>
        <begin position="495"/>
        <end position="505"/>
    </location>
</feature>
<feature type="compositionally biased region" description="Polar residues" evidence="1">
    <location>
        <begin position="309"/>
        <end position="320"/>
    </location>
</feature>